<accession>A0A4Y3WDN6</accession>
<dbReference type="OrthoDB" id="9803941at2"/>
<dbReference type="Proteomes" id="UP000318825">
    <property type="component" value="Unassembled WGS sequence"/>
</dbReference>
<dbReference type="AlphaFoldDB" id="A0A4Y3WDN6"/>
<organism evidence="2 3">
    <name type="scientific">Nitrobacter winogradskyi</name>
    <name type="common">Nitrobacter agilis</name>
    <dbReference type="NCBI Taxonomy" id="913"/>
    <lineage>
        <taxon>Bacteria</taxon>
        <taxon>Pseudomonadati</taxon>
        <taxon>Pseudomonadota</taxon>
        <taxon>Alphaproteobacteria</taxon>
        <taxon>Hyphomicrobiales</taxon>
        <taxon>Nitrobacteraceae</taxon>
        <taxon>Nitrobacter</taxon>
    </lineage>
</organism>
<dbReference type="RefSeq" id="WP_141384894.1">
    <property type="nucleotide sequence ID" value="NZ_BJNF01000089.1"/>
</dbReference>
<sequence>MSKARLNIFIEPEHRKRLRRLAALKGETQSAIVAAALSSFLSPDGADRREAAIISRLDRLSHQFDRLERDQTILIETVALFVRYTLSVSAPIPEAHQTAARAQGRARFNQFIDQLGRHLQRGGSLVRQVHEEIAPNESDFVGVDDEETTAPDETDAEAAPL</sequence>
<evidence type="ECO:0000256" key="1">
    <source>
        <dbReference type="SAM" id="MobiDB-lite"/>
    </source>
</evidence>
<feature type="region of interest" description="Disordered" evidence="1">
    <location>
        <begin position="136"/>
        <end position="161"/>
    </location>
</feature>
<evidence type="ECO:0000313" key="2">
    <source>
        <dbReference type="EMBL" id="GEC17137.1"/>
    </source>
</evidence>
<protein>
    <submittedName>
        <fullName evidence="2">CopG family transcriptional regulator</fullName>
    </submittedName>
</protein>
<reference evidence="2 3" key="1">
    <citation type="submission" date="2019-06" db="EMBL/GenBank/DDBJ databases">
        <title>Whole genome shotgun sequence of Nitrobacter winogradskyi NBRC 14297.</title>
        <authorList>
            <person name="Hosoyama A."/>
            <person name="Uohara A."/>
            <person name="Ohji S."/>
            <person name="Ichikawa N."/>
        </authorList>
    </citation>
    <scope>NUCLEOTIDE SEQUENCE [LARGE SCALE GENOMIC DNA]</scope>
    <source>
        <strain evidence="2 3">NBRC 14297</strain>
    </source>
</reference>
<name>A0A4Y3WDN6_NITWI</name>
<dbReference type="EMBL" id="BJNF01000089">
    <property type="protein sequence ID" value="GEC17137.1"/>
    <property type="molecule type" value="Genomic_DNA"/>
</dbReference>
<feature type="compositionally biased region" description="Acidic residues" evidence="1">
    <location>
        <begin position="142"/>
        <end position="161"/>
    </location>
</feature>
<gene>
    <name evidence="2" type="ORF">NWI01_30290</name>
</gene>
<evidence type="ECO:0000313" key="3">
    <source>
        <dbReference type="Proteomes" id="UP000318825"/>
    </source>
</evidence>
<comment type="caution">
    <text evidence="2">The sequence shown here is derived from an EMBL/GenBank/DDBJ whole genome shotgun (WGS) entry which is preliminary data.</text>
</comment>
<proteinExistence type="predicted"/>